<name>A0A078S150_BACUN</name>
<keyword evidence="9" id="KW-0238">DNA-binding</keyword>
<evidence type="ECO:0000313" key="14">
    <source>
        <dbReference type="EMBL" id="KDS51369.1"/>
    </source>
</evidence>
<comment type="subunit">
    <text evidence="10">Forms a ring-shaped head-to-tail homodimer around DNA.</text>
</comment>
<evidence type="ECO:0000256" key="4">
    <source>
        <dbReference type="ARBA" id="ARBA00022490"/>
    </source>
</evidence>
<dbReference type="Gene3D" id="3.70.10.10">
    <property type="match status" value="1"/>
</dbReference>
<dbReference type="NCBIfam" id="TIGR00663">
    <property type="entry name" value="dnan"/>
    <property type="match status" value="1"/>
</dbReference>
<dbReference type="PANTHER" id="PTHR30478">
    <property type="entry name" value="DNA POLYMERASE III SUBUNIT BETA"/>
    <property type="match status" value="1"/>
</dbReference>
<dbReference type="SMART" id="SM00480">
    <property type="entry name" value="POL3Bc"/>
    <property type="match status" value="1"/>
</dbReference>
<feature type="domain" description="DNA polymerase III beta sliding clamp C-terminal" evidence="13">
    <location>
        <begin position="252"/>
        <end position="366"/>
    </location>
</feature>
<protein>
    <recommendedName>
        <fullName evidence="3 10">Beta sliding clamp</fullName>
    </recommendedName>
</protein>
<dbReference type="Pfam" id="PF00712">
    <property type="entry name" value="DNA_pol3_beta"/>
    <property type="match status" value="1"/>
</dbReference>
<proteinExistence type="inferred from homology"/>
<dbReference type="Gene3D" id="3.10.150.10">
    <property type="entry name" value="DNA Polymerase III, subunit A, domain 2"/>
    <property type="match status" value="1"/>
</dbReference>
<organism evidence="14 15">
    <name type="scientific">Bacteroides uniformis str. 3978 T3 ii</name>
    <dbReference type="NCBI Taxonomy" id="1339349"/>
    <lineage>
        <taxon>Bacteria</taxon>
        <taxon>Pseudomonadati</taxon>
        <taxon>Bacteroidota</taxon>
        <taxon>Bacteroidia</taxon>
        <taxon>Bacteroidales</taxon>
        <taxon>Bacteroidaceae</taxon>
        <taxon>Bacteroides</taxon>
    </lineage>
</organism>
<evidence type="ECO:0000259" key="12">
    <source>
        <dbReference type="Pfam" id="PF02767"/>
    </source>
</evidence>
<dbReference type="Pfam" id="PF02768">
    <property type="entry name" value="DNA_pol3_beta_3"/>
    <property type="match status" value="1"/>
</dbReference>
<keyword evidence="7 10" id="KW-0235">DNA replication</keyword>
<dbReference type="PATRIC" id="fig|1339349.3.peg.1930"/>
<dbReference type="PANTHER" id="PTHR30478:SF0">
    <property type="entry name" value="BETA SLIDING CLAMP"/>
    <property type="match status" value="1"/>
</dbReference>
<accession>A0A078S150</accession>
<dbReference type="InterPro" id="IPR022637">
    <property type="entry name" value="DNA_polIII_beta_cen"/>
</dbReference>
<evidence type="ECO:0000256" key="10">
    <source>
        <dbReference type="PIRNR" id="PIRNR000804"/>
    </source>
</evidence>
<dbReference type="InterPro" id="IPR022635">
    <property type="entry name" value="DNA_polIII_beta_C"/>
</dbReference>
<evidence type="ECO:0000256" key="3">
    <source>
        <dbReference type="ARBA" id="ARBA00021035"/>
    </source>
</evidence>
<evidence type="ECO:0000256" key="5">
    <source>
        <dbReference type="ARBA" id="ARBA00022679"/>
    </source>
</evidence>
<sequence length="377" mass="41708">MKFTISATELNAKLIALAKVMNSKVALPIYSTFLLELKDGVLRITASDMDCSRCSTLPVIDMDGANGHSESICVTASFLLDSLKNLGDQPVTFEADEENLSVVIRYNNGQFDMVGFPAKDYVLPGTMEKNVKATIEASVLNDSIGKSLYAVGNDDLRPIFCGIYFTKKGDELQCAATNGSMLVRNIYKVEDDGQEYNFLLHSRAAKIVRSMTSKSDEKVQVFITDREMAFQTETDYFRTRLIEGRYPNYNAVIPTDSDKNAILDKNELLAAVRRVSVFADKARCEVAMNFSGLSLVLSGKDIDCSTHAEETVFCAYQGGNLRIGFKAEFLKQTLENITTKEVQFKLSTQERAGVITPVTDDDQMETVALIMPILLSA</sequence>
<feature type="domain" description="DNA polymerase III beta sliding clamp central" evidence="12">
    <location>
        <begin position="135"/>
        <end position="248"/>
    </location>
</feature>
<dbReference type="GO" id="GO:0005737">
    <property type="term" value="C:cytoplasm"/>
    <property type="evidence" value="ECO:0007669"/>
    <property type="project" value="UniProtKB-SubCell"/>
</dbReference>
<dbReference type="GO" id="GO:0003677">
    <property type="term" value="F:DNA binding"/>
    <property type="evidence" value="ECO:0007669"/>
    <property type="project" value="UniProtKB-UniRule"/>
</dbReference>
<evidence type="ECO:0000256" key="9">
    <source>
        <dbReference type="ARBA" id="ARBA00023125"/>
    </source>
</evidence>
<gene>
    <name evidence="14" type="ORF">M094_0681</name>
</gene>
<dbReference type="Proteomes" id="UP000028013">
    <property type="component" value="Unassembled WGS sequence"/>
</dbReference>
<evidence type="ECO:0000256" key="6">
    <source>
        <dbReference type="ARBA" id="ARBA00022695"/>
    </source>
</evidence>
<evidence type="ECO:0000313" key="15">
    <source>
        <dbReference type="Proteomes" id="UP000028013"/>
    </source>
</evidence>
<reference evidence="14 15" key="1">
    <citation type="submission" date="2014-04" db="EMBL/GenBank/DDBJ databases">
        <authorList>
            <person name="Sears C."/>
            <person name="Carroll K."/>
            <person name="Sack B.R."/>
            <person name="Qadri F."/>
            <person name="Myers L.L."/>
            <person name="Chung G.-T."/>
            <person name="Escheverria P."/>
            <person name="Fraser C.M."/>
            <person name="Sadzewicz L."/>
            <person name="Shefchek K.A."/>
            <person name="Tallon L."/>
            <person name="Das S.P."/>
            <person name="Daugherty S."/>
            <person name="Mongodin E.F."/>
        </authorList>
    </citation>
    <scope>NUCLEOTIDE SEQUENCE [LARGE SCALE GENOMIC DNA]</scope>
    <source>
        <strain evidence="14 15">3978 T3 ii</strain>
    </source>
</reference>
<keyword evidence="8 10" id="KW-0239">DNA-directed DNA polymerase</keyword>
<dbReference type="GO" id="GO:0006271">
    <property type="term" value="P:DNA strand elongation involved in DNA replication"/>
    <property type="evidence" value="ECO:0007669"/>
    <property type="project" value="TreeGrafter"/>
</dbReference>
<evidence type="ECO:0000259" key="13">
    <source>
        <dbReference type="Pfam" id="PF02768"/>
    </source>
</evidence>
<dbReference type="SUPFAM" id="SSF55979">
    <property type="entry name" value="DNA clamp"/>
    <property type="match status" value="3"/>
</dbReference>
<evidence type="ECO:0000256" key="7">
    <source>
        <dbReference type="ARBA" id="ARBA00022705"/>
    </source>
</evidence>
<dbReference type="GO" id="GO:0008408">
    <property type="term" value="F:3'-5' exonuclease activity"/>
    <property type="evidence" value="ECO:0007669"/>
    <property type="project" value="InterPro"/>
</dbReference>
<comment type="similarity">
    <text evidence="2 10">Belongs to the beta sliding clamp family.</text>
</comment>
<comment type="subcellular location">
    <subcellularLocation>
        <location evidence="1 10">Cytoplasm</location>
    </subcellularLocation>
</comment>
<dbReference type="AlphaFoldDB" id="A0A078S150"/>
<evidence type="ECO:0000256" key="8">
    <source>
        <dbReference type="ARBA" id="ARBA00022932"/>
    </source>
</evidence>
<dbReference type="GO" id="GO:0003887">
    <property type="term" value="F:DNA-directed DNA polymerase activity"/>
    <property type="evidence" value="ECO:0007669"/>
    <property type="project" value="UniProtKB-UniRule"/>
</dbReference>
<dbReference type="InterPro" id="IPR001001">
    <property type="entry name" value="DNA_polIII_beta"/>
</dbReference>
<evidence type="ECO:0000256" key="1">
    <source>
        <dbReference type="ARBA" id="ARBA00004496"/>
    </source>
</evidence>
<dbReference type="CDD" id="cd00140">
    <property type="entry name" value="beta_clamp"/>
    <property type="match status" value="1"/>
</dbReference>
<comment type="caution">
    <text evidence="14">The sequence shown here is derived from an EMBL/GenBank/DDBJ whole genome shotgun (WGS) entry which is preliminary data.</text>
</comment>
<dbReference type="EMBL" id="JNHN01000170">
    <property type="protein sequence ID" value="KDS51369.1"/>
    <property type="molecule type" value="Genomic_DNA"/>
</dbReference>
<comment type="function">
    <text evidence="10">Confers DNA tethering and processivity to DNA polymerases and other proteins. Acts as a clamp, forming a ring around DNA (a reaction catalyzed by the clamp-loading complex) which diffuses in an ATP-independent manner freely and bidirectionally along dsDNA. Initially characterized for its ability to contact the catalytic subunit of DNA polymerase III (Pol III), a complex, multichain enzyme responsible for most of the replicative synthesis in bacteria; Pol III exhibits 3'-5' exonuclease proofreading activity. The beta chain is required for initiation of replication as well as for processivity of DNA replication.</text>
</comment>
<dbReference type="InterPro" id="IPR046938">
    <property type="entry name" value="DNA_clamp_sf"/>
</dbReference>
<dbReference type="GO" id="GO:0009360">
    <property type="term" value="C:DNA polymerase III complex"/>
    <property type="evidence" value="ECO:0007669"/>
    <property type="project" value="InterPro"/>
</dbReference>
<feature type="domain" description="DNA polymerase III beta sliding clamp N-terminal" evidence="11">
    <location>
        <begin position="1"/>
        <end position="121"/>
    </location>
</feature>
<evidence type="ECO:0000256" key="2">
    <source>
        <dbReference type="ARBA" id="ARBA00010752"/>
    </source>
</evidence>
<keyword evidence="4 10" id="KW-0963">Cytoplasm</keyword>
<dbReference type="RefSeq" id="WP_005836144.1">
    <property type="nucleotide sequence ID" value="NZ_JNHN01000170.1"/>
</dbReference>
<keyword evidence="6 10" id="KW-0548">Nucleotidyltransferase</keyword>
<keyword evidence="5 10" id="KW-0808">Transferase</keyword>
<dbReference type="PIRSF" id="PIRSF000804">
    <property type="entry name" value="DNA_pol_III_b"/>
    <property type="match status" value="1"/>
</dbReference>
<dbReference type="Pfam" id="PF02767">
    <property type="entry name" value="DNA_pol3_beta_2"/>
    <property type="match status" value="1"/>
</dbReference>
<dbReference type="InterPro" id="IPR022634">
    <property type="entry name" value="DNA_polIII_beta_N"/>
</dbReference>
<evidence type="ECO:0000259" key="11">
    <source>
        <dbReference type="Pfam" id="PF00712"/>
    </source>
</evidence>